<evidence type="ECO:0000313" key="1">
    <source>
        <dbReference type="EMBL" id="KAH9326576.1"/>
    </source>
</evidence>
<organism evidence="1 2">
    <name type="scientific">Taxus chinensis</name>
    <name type="common">Chinese yew</name>
    <name type="synonym">Taxus wallichiana var. chinensis</name>
    <dbReference type="NCBI Taxonomy" id="29808"/>
    <lineage>
        <taxon>Eukaryota</taxon>
        <taxon>Viridiplantae</taxon>
        <taxon>Streptophyta</taxon>
        <taxon>Embryophyta</taxon>
        <taxon>Tracheophyta</taxon>
        <taxon>Spermatophyta</taxon>
        <taxon>Pinopsida</taxon>
        <taxon>Pinidae</taxon>
        <taxon>Conifers II</taxon>
        <taxon>Cupressales</taxon>
        <taxon>Taxaceae</taxon>
        <taxon>Taxus</taxon>
    </lineage>
</organism>
<dbReference type="AlphaFoldDB" id="A0AA38GQ41"/>
<protein>
    <submittedName>
        <fullName evidence="1">Uncharacterized protein</fullName>
    </submittedName>
</protein>
<gene>
    <name evidence="1" type="ORF">KI387_006754</name>
</gene>
<feature type="non-terminal residue" evidence="1">
    <location>
        <position position="1"/>
    </location>
</feature>
<name>A0AA38GQ41_TAXCH</name>
<dbReference type="EMBL" id="JAHRHJ020000002">
    <property type="protein sequence ID" value="KAH9326576.1"/>
    <property type="molecule type" value="Genomic_DNA"/>
</dbReference>
<comment type="caution">
    <text evidence="1">The sequence shown here is derived from an EMBL/GenBank/DDBJ whole genome shotgun (WGS) entry which is preliminary data.</text>
</comment>
<feature type="non-terminal residue" evidence="1">
    <location>
        <position position="60"/>
    </location>
</feature>
<proteinExistence type="predicted"/>
<keyword evidence="2" id="KW-1185">Reference proteome</keyword>
<reference evidence="1 2" key="1">
    <citation type="journal article" date="2021" name="Nat. Plants">
        <title>The Taxus genome provides insights into paclitaxel biosynthesis.</title>
        <authorList>
            <person name="Xiong X."/>
            <person name="Gou J."/>
            <person name="Liao Q."/>
            <person name="Li Y."/>
            <person name="Zhou Q."/>
            <person name="Bi G."/>
            <person name="Li C."/>
            <person name="Du R."/>
            <person name="Wang X."/>
            <person name="Sun T."/>
            <person name="Guo L."/>
            <person name="Liang H."/>
            <person name="Lu P."/>
            <person name="Wu Y."/>
            <person name="Zhang Z."/>
            <person name="Ro D.K."/>
            <person name="Shang Y."/>
            <person name="Huang S."/>
            <person name="Yan J."/>
        </authorList>
    </citation>
    <scope>NUCLEOTIDE SEQUENCE [LARGE SCALE GENOMIC DNA]</scope>
    <source>
        <strain evidence="1">Ta-2019</strain>
    </source>
</reference>
<dbReference type="Proteomes" id="UP000824469">
    <property type="component" value="Unassembled WGS sequence"/>
</dbReference>
<evidence type="ECO:0000313" key="2">
    <source>
        <dbReference type="Proteomes" id="UP000824469"/>
    </source>
</evidence>
<sequence length="60" mass="6918">QVLAVVKQKFNIKNWISDPCFILPWEGIQCTNISSAQLVRKESDMINTTCSYPVDRTHLH</sequence>
<accession>A0AA38GQ41</accession>